<proteinExistence type="predicted"/>
<evidence type="ECO:0000313" key="2">
    <source>
        <dbReference type="EMBL" id="KRF99753.1"/>
    </source>
</evidence>
<feature type="signal peptide" evidence="1">
    <location>
        <begin position="1"/>
        <end position="22"/>
    </location>
</feature>
<evidence type="ECO:0000313" key="3">
    <source>
        <dbReference type="Proteomes" id="UP000007798"/>
    </source>
</evidence>
<organism evidence="2 3">
    <name type="scientific">Drosophila willistoni</name>
    <name type="common">Fruit fly</name>
    <dbReference type="NCBI Taxonomy" id="7260"/>
    <lineage>
        <taxon>Eukaryota</taxon>
        <taxon>Metazoa</taxon>
        <taxon>Ecdysozoa</taxon>
        <taxon>Arthropoda</taxon>
        <taxon>Hexapoda</taxon>
        <taxon>Insecta</taxon>
        <taxon>Pterygota</taxon>
        <taxon>Neoptera</taxon>
        <taxon>Endopterygota</taxon>
        <taxon>Diptera</taxon>
        <taxon>Brachycera</taxon>
        <taxon>Muscomorpha</taxon>
        <taxon>Ephydroidea</taxon>
        <taxon>Drosophilidae</taxon>
        <taxon>Drosophila</taxon>
        <taxon>Sophophora</taxon>
    </lineage>
</organism>
<reference evidence="2 3" key="1">
    <citation type="journal article" date="2007" name="Nature">
        <title>Evolution of genes and genomes on the Drosophila phylogeny.</title>
        <authorList>
            <consortium name="Drosophila 12 Genomes Consortium"/>
            <person name="Clark A.G."/>
            <person name="Eisen M.B."/>
            <person name="Smith D.R."/>
            <person name="Bergman C.M."/>
            <person name="Oliver B."/>
            <person name="Markow T.A."/>
            <person name="Kaufman T.C."/>
            <person name="Kellis M."/>
            <person name="Gelbart W."/>
            <person name="Iyer V.N."/>
            <person name="Pollard D.A."/>
            <person name="Sackton T.B."/>
            <person name="Larracuente A.M."/>
            <person name="Singh N.D."/>
            <person name="Abad J.P."/>
            <person name="Abt D.N."/>
            <person name="Adryan B."/>
            <person name="Aguade M."/>
            <person name="Akashi H."/>
            <person name="Anderson W.W."/>
            <person name="Aquadro C.F."/>
            <person name="Ardell D.H."/>
            <person name="Arguello R."/>
            <person name="Artieri C.G."/>
            <person name="Barbash D.A."/>
            <person name="Barker D."/>
            <person name="Barsanti P."/>
            <person name="Batterham P."/>
            <person name="Batzoglou S."/>
            <person name="Begun D."/>
            <person name="Bhutkar A."/>
            <person name="Blanco E."/>
            <person name="Bosak S.A."/>
            <person name="Bradley R.K."/>
            <person name="Brand A.D."/>
            <person name="Brent M.R."/>
            <person name="Brooks A.N."/>
            <person name="Brown R.H."/>
            <person name="Butlin R.K."/>
            <person name="Caggese C."/>
            <person name="Calvi B.R."/>
            <person name="Bernardo de Carvalho A."/>
            <person name="Caspi A."/>
            <person name="Castrezana S."/>
            <person name="Celniker S.E."/>
            <person name="Chang J.L."/>
            <person name="Chapple C."/>
            <person name="Chatterji S."/>
            <person name="Chinwalla A."/>
            <person name="Civetta A."/>
            <person name="Clifton S.W."/>
            <person name="Comeron J.M."/>
            <person name="Costello J.C."/>
            <person name="Coyne J.A."/>
            <person name="Daub J."/>
            <person name="David R.G."/>
            <person name="Delcher A.L."/>
            <person name="Delehaunty K."/>
            <person name="Do C.B."/>
            <person name="Ebling H."/>
            <person name="Edwards K."/>
            <person name="Eickbush T."/>
            <person name="Evans J.D."/>
            <person name="Filipski A."/>
            <person name="Findeiss S."/>
            <person name="Freyhult E."/>
            <person name="Fulton L."/>
            <person name="Fulton R."/>
            <person name="Garcia A.C."/>
            <person name="Gardiner A."/>
            <person name="Garfield D.A."/>
            <person name="Garvin B.E."/>
            <person name="Gibson G."/>
            <person name="Gilbert D."/>
            <person name="Gnerre S."/>
            <person name="Godfrey J."/>
            <person name="Good R."/>
            <person name="Gotea V."/>
            <person name="Gravely B."/>
            <person name="Greenberg A.J."/>
            <person name="Griffiths-Jones S."/>
            <person name="Gross S."/>
            <person name="Guigo R."/>
            <person name="Gustafson E.A."/>
            <person name="Haerty W."/>
            <person name="Hahn M.W."/>
            <person name="Halligan D.L."/>
            <person name="Halpern A.L."/>
            <person name="Halter G.M."/>
            <person name="Han M.V."/>
            <person name="Heger A."/>
            <person name="Hillier L."/>
            <person name="Hinrichs A.S."/>
            <person name="Holmes I."/>
            <person name="Hoskins R.A."/>
            <person name="Hubisz M.J."/>
            <person name="Hultmark D."/>
            <person name="Huntley M.A."/>
            <person name="Jaffe D.B."/>
            <person name="Jagadeeshan S."/>
            <person name="Jeck W.R."/>
            <person name="Johnson J."/>
            <person name="Jones C.D."/>
            <person name="Jordan W.C."/>
            <person name="Karpen G.H."/>
            <person name="Kataoka E."/>
            <person name="Keightley P.D."/>
            <person name="Kheradpour P."/>
            <person name="Kirkness E.F."/>
            <person name="Koerich L.B."/>
            <person name="Kristiansen K."/>
            <person name="Kudrna D."/>
            <person name="Kulathinal R.J."/>
            <person name="Kumar S."/>
            <person name="Kwok R."/>
            <person name="Lander E."/>
            <person name="Langley C.H."/>
            <person name="Lapoint R."/>
            <person name="Lazzaro B.P."/>
            <person name="Lee S.J."/>
            <person name="Levesque L."/>
            <person name="Li R."/>
            <person name="Lin C.F."/>
            <person name="Lin M.F."/>
            <person name="Lindblad-Toh K."/>
            <person name="Llopart A."/>
            <person name="Long M."/>
            <person name="Low L."/>
            <person name="Lozovsky E."/>
            <person name="Lu J."/>
            <person name="Luo M."/>
            <person name="Machado C.A."/>
            <person name="Makalowski W."/>
            <person name="Marzo M."/>
            <person name="Matsuda M."/>
            <person name="Matzkin L."/>
            <person name="McAllister B."/>
            <person name="McBride C.S."/>
            <person name="McKernan B."/>
            <person name="McKernan K."/>
            <person name="Mendez-Lago M."/>
            <person name="Minx P."/>
            <person name="Mollenhauer M.U."/>
            <person name="Montooth K."/>
            <person name="Mount S.M."/>
            <person name="Mu X."/>
            <person name="Myers E."/>
            <person name="Negre B."/>
            <person name="Newfeld S."/>
            <person name="Nielsen R."/>
            <person name="Noor M.A."/>
            <person name="O'Grady P."/>
            <person name="Pachter L."/>
            <person name="Papaceit M."/>
            <person name="Parisi M.J."/>
            <person name="Parisi M."/>
            <person name="Parts L."/>
            <person name="Pedersen J.S."/>
            <person name="Pesole G."/>
            <person name="Phillippy A.M."/>
            <person name="Ponting C.P."/>
            <person name="Pop M."/>
            <person name="Porcelli D."/>
            <person name="Powell J.R."/>
            <person name="Prohaska S."/>
            <person name="Pruitt K."/>
            <person name="Puig M."/>
            <person name="Quesneville H."/>
            <person name="Ram K.R."/>
            <person name="Rand D."/>
            <person name="Rasmussen M.D."/>
            <person name="Reed L.K."/>
            <person name="Reenan R."/>
            <person name="Reily A."/>
            <person name="Remington K.A."/>
            <person name="Rieger T.T."/>
            <person name="Ritchie M.G."/>
            <person name="Robin C."/>
            <person name="Rogers Y.H."/>
            <person name="Rohde C."/>
            <person name="Rozas J."/>
            <person name="Rubenfield M.J."/>
            <person name="Ruiz A."/>
            <person name="Russo S."/>
            <person name="Salzberg S.L."/>
            <person name="Sanchez-Gracia A."/>
            <person name="Saranga D.J."/>
            <person name="Sato H."/>
            <person name="Schaeffer S.W."/>
            <person name="Schatz M.C."/>
            <person name="Schlenke T."/>
            <person name="Schwartz R."/>
            <person name="Segarra C."/>
            <person name="Singh R.S."/>
            <person name="Sirot L."/>
            <person name="Sirota M."/>
            <person name="Sisneros N.B."/>
            <person name="Smith C.D."/>
            <person name="Smith T.F."/>
            <person name="Spieth J."/>
            <person name="Stage D.E."/>
            <person name="Stark A."/>
            <person name="Stephan W."/>
            <person name="Strausberg R.L."/>
            <person name="Strempel S."/>
            <person name="Sturgill D."/>
            <person name="Sutton G."/>
            <person name="Sutton G.G."/>
            <person name="Tao W."/>
            <person name="Teichmann S."/>
            <person name="Tobari Y.N."/>
            <person name="Tomimura Y."/>
            <person name="Tsolas J.M."/>
            <person name="Valente V.L."/>
            <person name="Venter E."/>
            <person name="Venter J.C."/>
            <person name="Vicario S."/>
            <person name="Vieira F.G."/>
            <person name="Vilella A.J."/>
            <person name="Villasante A."/>
            <person name="Walenz B."/>
            <person name="Wang J."/>
            <person name="Wasserman M."/>
            <person name="Watts T."/>
            <person name="Wilson D."/>
            <person name="Wilson R.K."/>
            <person name="Wing R.A."/>
            <person name="Wolfner M.F."/>
            <person name="Wong A."/>
            <person name="Wong G.K."/>
            <person name="Wu C.I."/>
            <person name="Wu G."/>
            <person name="Yamamoto D."/>
            <person name="Yang H.P."/>
            <person name="Yang S.P."/>
            <person name="Yorke J.A."/>
            <person name="Yoshida K."/>
            <person name="Zdobnov E."/>
            <person name="Zhang P."/>
            <person name="Zhang Y."/>
            <person name="Zimin A.V."/>
            <person name="Baldwin J."/>
            <person name="Abdouelleil A."/>
            <person name="Abdulkadir J."/>
            <person name="Abebe A."/>
            <person name="Abera B."/>
            <person name="Abreu J."/>
            <person name="Acer S.C."/>
            <person name="Aftuck L."/>
            <person name="Alexander A."/>
            <person name="An P."/>
            <person name="Anderson E."/>
            <person name="Anderson S."/>
            <person name="Arachi H."/>
            <person name="Azer M."/>
            <person name="Bachantsang P."/>
            <person name="Barry A."/>
            <person name="Bayul T."/>
            <person name="Berlin A."/>
            <person name="Bessette D."/>
            <person name="Bloom T."/>
            <person name="Blye J."/>
            <person name="Boguslavskiy L."/>
            <person name="Bonnet C."/>
            <person name="Boukhgalter B."/>
            <person name="Bourzgui I."/>
            <person name="Brown A."/>
            <person name="Cahill P."/>
            <person name="Channer S."/>
            <person name="Cheshatsang Y."/>
            <person name="Chuda L."/>
            <person name="Citroen M."/>
            <person name="Collymore A."/>
            <person name="Cooke P."/>
            <person name="Costello M."/>
            <person name="D'Aco K."/>
            <person name="Daza R."/>
            <person name="De Haan G."/>
            <person name="DeGray S."/>
            <person name="DeMaso C."/>
            <person name="Dhargay N."/>
            <person name="Dooley K."/>
            <person name="Dooley E."/>
            <person name="Doricent M."/>
            <person name="Dorje P."/>
            <person name="Dorjee K."/>
            <person name="Dupes A."/>
            <person name="Elong R."/>
            <person name="Falk J."/>
            <person name="Farina A."/>
            <person name="Faro S."/>
            <person name="Ferguson D."/>
            <person name="Fisher S."/>
            <person name="Foley C.D."/>
            <person name="Franke A."/>
            <person name="Friedrich D."/>
            <person name="Gadbois L."/>
            <person name="Gearin G."/>
            <person name="Gearin C.R."/>
            <person name="Giannoukos G."/>
            <person name="Goode T."/>
            <person name="Graham J."/>
            <person name="Grandbois E."/>
            <person name="Grewal S."/>
            <person name="Gyaltsen K."/>
            <person name="Hafez N."/>
            <person name="Hagos B."/>
            <person name="Hall J."/>
            <person name="Henson C."/>
            <person name="Hollinger A."/>
            <person name="Honan T."/>
            <person name="Huard M.D."/>
            <person name="Hughes L."/>
            <person name="Hurhula B."/>
            <person name="Husby M.E."/>
            <person name="Kamat A."/>
            <person name="Kanga B."/>
            <person name="Kashin S."/>
            <person name="Khazanovich D."/>
            <person name="Kisner P."/>
            <person name="Lance K."/>
            <person name="Lara M."/>
            <person name="Lee W."/>
            <person name="Lennon N."/>
            <person name="Letendre F."/>
            <person name="LeVine R."/>
            <person name="Lipovsky A."/>
            <person name="Liu X."/>
            <person name="Liu J."/>
            <person name="Liu S."/>
            <person name="Lokyitsang T."/>
            <person name="Lokyitsang Y."/>
            <person name="Lubonja R."/>
            <person name="Lui A."/>
            <person name="MacDonald P."/>
            <person name="Magnisalis V."/>
            <person name="Maru K."/>
            <person name="Matthews C."/>
            <person name="McCusker W."/>
            <person name="McDonough S."/>
            <person name="Mehta T."/>
            <person name="Meldrim J."/>
            <person name="Meneus L."/>
            <person name="Mihai O."/>
            <person name="Mihalev A."/>
            <person name="Mihova T."/>
            <person name="Mittelman R."/>
            <person name="Mlenga V."/>
            <person name="Montmayeur A."/>
            <person name="Mulrain L."/>
            <person name="Navidi A."/>
            <person name="Naylor J."/>
            <person name="Negash T."/>
            <person name="Nguyen T."/>
            <person name="Nguyen N."/>
            <person name="Nicol R."/>
            <person name="Norbu C."/>
            <person name="Norbu N."/>
            <person name="Novod N."/>
            <person name="O'Neill B."/>
            <person name="Osman S."/>
            <person name="Markiewicz E."/>
            <person name="Oyono O.L."/>
            <person name="Patti C."/>
            <person name="Phunkhang P."/>
            <person name="Pierre F."/>
            <person name="Priest M."/>
            <person name="Raghuraman S."/>
            <person name="Rege F."/>
            <person name="Reyes R."/>
            <person name="Rise C."/>
            <person name="Rogov P."/>
            <person name="Ross K."/>
            <person name="Ryan E."/>
            <person name="Settipalli S."/>
            <person name="Shea T."/>
            <person name="Sherpa N."/>
            <person name="Shi L."/>
            <person name="Shih D."/>
            <person name="Sparrow T."/>
            <person name="Spaulding J."/>
            <person name="Stalker J."/>
            <person name="Stange-Thomann N."/>
            <person name="Stavropoulos S."/>
            <person name="Stone C."/>
            <person name="Strader C."/>
            <person name="Tesfaye S."/>
            <person name="Thomson T."/>
            <person name="Thoulutsang Y."/>
            <person name="Thoulutsang D."/>
            <person name="Topham K."/>
            <person name="Topping I."/>
            <person name="Tsamla T."/>
            <person name="Vassiliev H."/>
            <person name="Vo A."/>
            <person name="Wangchuk T."/>
            <person name="Wangdi T."/>
            <person name="Weiand M."/>
            <person name="Wilkinson J."/>
            <person name="Wilson A."/>
            <person name="Yadav S."/>
            <person name="Young G."/>
            <person name="Yu Q."/>
            <person name="Zembek L."/>
            <person name="Zhong D."/>
            <person name="Zimmer A."/>
            <person name="Zwirko Z."/>
            <person name="Jaffe D.B."/>
            <person name="Alvarez P."/>
            <person name="Brockman W."/>
            <person name="Butler J."/>
            <person name="Chin C."/>
            <person name="Gnerre S."/>
            <person name="Grabherr M."/>
            <person name="Kleber M."/>
            <person name="Mauceli E."/>
            <person name="MacCallum I."/>
        </authorList>
    </citation>
    <scope>NUCLEOTIDE SEQUENCE [LARGE SCALE GENOMIC DNA]</scope>
    <source>
        <strain evidence="3">Tucson 14030-0811.24</strain>
    </source>
</reference>
<evidence type="ECO:0008006" key="4">
    <source>
        <dbReference type="Google" id="ProtNLM"/>
    </source>
</evidence>
<feature type="chain" id="PRO_5006387370" description="Protein TsetseEP domain-containing protein" evidence="1">
    <location>
        <begin position="23"/>
        <end position="143"/>
    </location>
</feature>
<dbReference type="InParanoid" id="A0A0Q9X1K0"/>
<evidence type="ECO:0000256" key="1">
    <source>
        <dbReference type="SAM" id="SignalP"/>
    </source>
</evidence>
<keyword evidence="1" id="KW-0732">Signal</keyword>
<keyword evidence="3" id="KW-1185">Reference proteome</keyword>
<dbReference type="OrthoDB" id="7826482at2759"/>
<gene>
    <name evidence="2" type="primary">Dwil\GK28302</name>
    <name evidence="2" type="ORF">Dwil_GK28302</name>
</gene>
<dbReference type="Proteomes" id="UP000007798">
    <property type="component" value="Unassembled WGS sequence"/>
</dbReference>
<dbReference type="AlphaFoldDB" id="A0A0Q9X1K0"/>
<sequence>MLSVSLLVLLCVAFGLPGQSLAQINATSVDDAVLKVQELANIVRFTAKKQFPPTADAQAEVDNLLDTMDQALNHCATELRQTNSFEKYETCTVSVVAGARQALDEEAGMQWAIYGATSGASRMGLFLWSESKTFLLNLIKMIY</sequence>
<protein>
    <recommendedName>
        <fullName evidence="4">Protein TsetseEP domain-containing protein</fullName>
    </recommendedName>
</protein>
<dbReference type="FunCoup" id="A0A0Q9X1K0">
    <property type="interactions" value="1"/>
</dbReference>
<accession>A0A0Q9X1K0</accession>
<dbReference type="KEGG" id="dwi:26530304"/>
<name>A0A0Q9X1K0_DROWI</name>
<dbReference type="EMBL" id="CH964251">
    <property type="protein sequence ID" value="KRF99753.1"/>
    <property type="molecule type" value="Genomic_DNA"/>
</dbReference>